<evidence type="ECO:0000313" key="2">
    <source>
        <dbReference type="EMBL" id="KAF4721988.1"/>
    </source>
</evidence>
<dbReference type="GO" id="GO:0006508">
    <property type="term" value="P:proteolysis"/>
    <property type="evidence" value="ECO:0007669"/>
    <property type="project" value="InterPro"/>
</dbReference>
<feature type="compositionally biased region" description="Low complexity" evidence="1">
    <location>
        <begin position="1"/>
        <end position="17"/>
    </location>
</feature>
<comment type="caution">
    <text evidence="2">The sequence shown here is derived from an EMBL/GenBank/DDBJ whole genome shotgun (WGS) entry which is preliminary data.</text>
</comment>
<dbReference type="AlphaFoldDB" id="A0A7J6RMU1"/>
<feature type="compositionally biased region" description="Low complexity" evidence="1">
    <location>
        <begin position="105"/>
        <end position="114"/>
    </location>
</feature>
<dbReference type="SUPFAM" id="SSF50630">
    <property type="entry name" value="Acid proteases"/>
    <property type="match status" value="1"/>
</dbReference>
<feature type="compositionally biased region" description="Low complexity" evidence="1">
    <location>
        <begin position="39"/>
        <end position="49"/>
    </location>
</feature>
<dbReference type="GO" id="GO:0004190">
    <property type="term" value="F:aspartic-type endopeptidase activity"/>
    <property type="evidence" value="ECO:0007669"/>
    <property type="project" value="InterPro"/>
</dbReference>
<dbReference type="CDD" id="cd00303">
    <property type="entry name" value="retropepsin_like"/>
    <property type="match status" value="1"/>
</dbReference>
<feature type="compositionally biased region" description="Polar residues" evidence="1">
    <location>
        <begin position="18"/>
        <end position="27"/>
    </location>
</feature>
<accession>A0A7J6RMU1</accession>
<sequence>GKSTSTASAQATTSSTAPDLSSAQSAAPATPNVKISGVDPNENNDAPSDSSDDDNANGGQSNTIRVHQLTTTSTTTTEEAQDQVKLRPTKPKNHVVDHQRQDCPTVRSTPMSCSSSTTSTRCDIVVGVIKIGPETRPVLFDTGADISLIAIGTLKKIFGDDCPTFSRKTRSNVKVANTDSMEIIGFVGIPIASKHITINERFAVTDNSLSSPVILGCPALKQLQCAIIFTAT</sequence>
<dbReference type="PROSITE" id="PS00141">
    <property type="entry name" value="ASP_PROTEASE"/>
    <property type="match status" value="1"/>
</dbReference>
<dbReference type="EMBL" id="JABANM010020948">
    <property type="protein sequence ID" value="KAF4721988.1"/>
    <property type="molecule type" value="Genomic_DNA"/>
</dbReference>
<gene>
    <name evidence="2" type="ORF">FOZ62_016548</name>
</gene>
<evidence type="ECO:0000313" key="3">
    <source>
        <dbReference type="Proteomes" id="UP000574390"/>
    </source>
</evidence>
<name>A0A7J6RMU1_PEROL</name>
<dbReference type="InterPro" id="IPR001969">
    <property type="entry name" value="Aspartic_peptidase_AS"/>
</dbReference>
<evidence type="ECO:0008006" key="4">
    <source>
        <dbReference type="Google" id="ProtNLM"/>
    </source>
</evidence>
<dbReference type="Proteomes" id="UP000574390">
    <property type="component" value="Unassembled WGS sequence"/>
</dbReference>
<feature type="non-terminal residue" evidence="2">
    <location>
        <position position="1"/>
    </location>
</feature>
<protein>
    <recommendedName>
        <fullName evidence="4">Peptidase A2 domain-containing protein</fullName>
    </recommendedName>
</protein>
<evidence type="ECO:0000256" key="1">
    <source>
        <dbReference type="SAM" id="MobiDB-lite"/>
    </source>
</evidence>
<reference evidence="2 3" key="1">
    <citation type="submission" date="2020-04" db="EMBL/GenBank/DDBJ databases">
        <title>Perkinsus olseni comparative genomics.</title>
        <authorList>
            <person name="Bogema D.R."/>
        </authorList>
    </citation>
    <scope>NUCLEOTIDE SEQUENCE [LARGE SCALE GENOMIC DNA]</scope>
    <source>
        <strain evidence="2">ATCC PRA-205</strain>
    </source>
</reference>
<feature type="non-terminal residue" evidence="2">
    <location>
        <position position="232"/>
    </location>
</feature>
<dbReference type="Gene3D" id="2.40.70.10">
    <property type="entry name" value="Acid Proteases"/>
    <property type="match status" value="1"/>
</dbReference>
<organism evidence="2 3">
    <name type="scientific">Perkinsus olseni</name>
    <name type="common">Perkinsus atlanticus</name>
    <dbReference type="NCBI Taxonomy" id="32597"/>
    <lineage>
        <taxon>Eukaryota</taxon>
        <taxon>Sar</taxon>
        <taxon>Alveolata</taxon>
        <taxon>Perkinsozoa</taxon>
        <taxon>Perkinsea</taxon>
        <taxon>Perkinsida</taxon>
        <taxon>Perkinsidae</taxon>
        <taxon>Perkinsus</taxon>
    </lineage>
</organism>
<dbReference type="InterPro" id="IPR021109">
    <property type="entry name" value="Peptidase_aspartic_dom_sf"/>
</dbReference>
<proteinExistence type="predicted"/>
<feature type="region of interest" description="Disordered" evidence="1">
    <location>
        <begin position="1"/>
        <end position="114"/>
    </location>
</feature>